<dbReference type="EMBL" id="JAQNDN010000028">
    <property type="protein sequence ID" value="MDC0675621.1"/>
    <property type="molecule type" value="Genomic_DNA"/>
</dbReference>
<name>A0ABT5BRS5_9BACT</name>
<sequence length="316" mass="35619">MASLPHSVLLELLRRAPPLVATLLREGCAAPLPRFAAAQVVEGEFVEVEPAEVRADLVLTLNDGAGVPALAIVVEVQLRRDPAKRWVWPVYLASLRWRLQCPVRLLVLTTQPAIARWCRRPIDMGDGRWVLVPDVLGPDQIPVITRVPAARREPELAVLSVLAHGQGPHALAVGRAALAGVRMLDNARRPLYTDFVWTFLGAAARAALEDAMWENFSDEELLKTDFAHRIRLMYFGEFMAPLHRARAEARREELREALFAFLRGRRIRLTKEQRRTIAESQNRPQLLRWIERAATVSSAGELFAAKRVSRRRVAPR</sequence>
<evidence type="ECO:0000313" key="1">
    <source>
        <dbReference type="EMBL" id="MDC0675621.1"/>
    </source>
</evidence>
<reference evidence="1 2" key="1">
    <citation type="submission" date="2022-11" db="EMBL/GenBank/DDBJ databases">
        <title>Minimal conservation of predation-associated metabolite biosynthetic gene clusters underscores biosynthetic potential of Myxococcota including descriptions for ten novel species: Archangium lansinium sp. nov., Myxococcus landrumus sp. nov., Nannocystis bai.</title>
        <authorList>
            <person name="Ahearne A."/>
            <person name="Stevens C."/>
            <person name="Dowd S."/>
        </authorList>
    </citation>
    <scope>NUCLEOTIDE SEQUENCE [LARGE SCALE GENOMIC DNA]</scope>
    <source>
        <strain evidence="1 2">NCELM</strain>
    </source>
</reference>
<keyword evidence="2" id="KW-1185">Reference proteome</keyword>
<evidence type="ECO:0008006" key="3">
    <source>
        <dbReference type="Google" id="ProtNLM"/>
    </source>
</evidence>
<comment type="caution">
    <text evidence="1">The sequence shown here is derived from an EMBL/GenBank/DDBJ whole genome shotgun (WGS) entry which is preliminary data.</text>
</comment>
<proteinExistence type="predicted"/>
<evidence type="ECO:0000313" key="2">
    <source>
        <dbReference type="Proteomes" id="UP001217838"/>
    </source>
</evidence>
<accession>A0ABT5BRS5</accession>
<gene>
    <name evidence="1" type="ORF">POL58_48210</name>
</gene>
<protein>
    <recommendedName>
        <fullName evidence="3">Transposase, YhgA-like</fullName>
    </recommendedName>
</protein>
<organism evidence="1 2">
    <name type="scientific">Nannocystis radixulma</name>
    <dbReference type="NCBI Taxonomy" id="2995305"/>
    <lineage>
        <taxon>Bacteria</taxon>
        <taxon>Pseudomonadati</taxon>
        <taxon>Myxococcota</taxon>
        <taxon>Polyangia</taxon>
        <taxon>Nannocystales</taxon>
        <taxon>Nannocystaceae</taxon>
        <taxon>Nannocystis</taxon>
    </lineage>
</organism>
<dbReference type="Proteomes" id="UP001217838">
    <property type="component" value="Unassembled WGS sequence"/>
</dbReference>
<dbReference type="RefSeq" id="WP_272010903.1">
    <property type="nucleotide sequence ID" value="NZ_JAQNDN010000028.1"/>
</dbReference>